<evidence type="ECO:0000313" key="6">
    <source>
        <dbReference type="EMBL" id="CAF4857183.1"/>
    </source>
</evidence>
<feature type="non-terminal residue" evidence="6">
    <location>
        <position position="71"/>
    </location>
</feature>
<comment type="caution">
    <text evidence="6">The sequence shown here is derived from an EMBL/GenBank/DDBJ whole genome shotgun (WGS) entry which is preliminary data.</text>
</comment>
<comment type="similarity">
    <text evidence="1">Belongs to the ABC transporter superfamily.</text>
</comment>
<evidence type="ECO:0000259" key="5">
    <source>
        <dbReference type="Pfam" id="PF00005"/>
    </source>
</evidence>
<dbReference type="Pfam" id="PF00005">
    <property type="entry name" value="ABC_tran"/>
    <property type="match status" value="1"/>
</dbReference>
<feature type="non-terminal residue" evidence="6">
    <location>
        <position position="1"/>
    </location>
</feature>
<keyword evidence="4" id="KW-0067">ATP-binding</keyword>
<evidence type="ECO:0000256" key="1">
    <source>
        <dbReference type="ARBA" id="ARBA00005417"/>
    </source>
</evidence>
<gene>
    <name evidence="6" type="ORF">UJA718_LOCUS43730</name>
</gene>
<proteinExistence type="inferred from homology"/>
<dbReference type="AlphaFoldDB" id="A0A821SIX1"/>
<dbReference type="PANTHER" id="PTHR42711">
    <property type="entry name" value="ABC TRANSPORTER ATP-BINDING PROTEIN"/>
    <property type="match status" value="1"/>
</dbReference>
<evidence type="ECO:0000256" key="4">
    <source>
        <dbReference type="ARBA" id="ARBA00022840"/>
    </source>
</evidence>
<dbReference type="SUPFAM" id="SSF52540">
    <property type="entry name" value="P-loop containing nucleoside triphosphate hydrolases"/>
    <property type="match status" value="1"/>
</dbReference>
<dbReference type="EMBL" id="CAJOBP010062852">
    <property type="protein sequence ID" value="CAF4857183.1"/>
    <property type="molecule type" value="Genomic_DNA"/>
</dbReference>
<dbReference type="InterPro" id="IPR027417">
    <property type="entry name" value="P-loop_NTPase"/>
</dbReference>
<keyword evidence="7" id="KW-1185">Reference proteome</keyword>
<reference evidence="6" key="1">
    <citation type="submission" date="2021-02" db="EMBL/GenBank/DDBJ databases">
        <authorList>
            <person name="Nowell W R."/>
        </authorList>
    </citation>
    <scope>NUCLEOTIDE SEQUENCE</scope>
</reference>
<keyword evidence="3" id="KW-0547">Nucleotide-binding</keyword>
<name>A0A821SIX1_9BILA</name>
<dbReference type="PANTHER" id="PTHR42711:SF5">
    <property type="entry name" value="ABC TRANSPORTER ATP-BINDING PROTEIN NATA"/>
    <property type="match status" value="1"/>
</dbReference>
<keyword evidence="2" id="KW-0813">Transport</keyword>
<dbReference type="GO" id="GO:0016887">
    <property type="term" value="F:ATP hydrolysis activity"/>
    <property type="evidence" value="ECO:0007669"/>
    <property type="project" value="InterPro"/>
</dbReference>
<sequence length="71" mass="7683">YKNNGIYGSNCWIELNTIVDSAIPSLTVANLSKKFGKIQAVSELSLKFYKGEVCTLLGHNGAGKTTTTFIL</sequence>
<protein>
    <recommendedName>
        <fullName evidence="5">ABC transporter domain-containing protein</fullName>
    </recommendedName>
</protein>
<feature type="domain" description="ABC transporter" evidence="5">
    <location>
        <begin position="42"/>
        <end position="68"/>
    </location>
</feature>
<dbReference type="Gene3D" id="3.40.50.300">
    <property type="entry name" value="P-loop containing nucleotide triphosphate hydrolases"/>
    <property type="match status" value="1"/>
</dbReference>
<dbReference type="GO" id="GO:0005524">
    <property type="term" value="F:ATP binding"/>
    <property type="evidence" value="ECO:0007669"/>
    <property type="project" value="UniProtKB-KW"/>
</dbReference>
<dbReference type="InterPro" id="IPR003439">
    <property type="entry name" value="ABC_transporter-like_ATP-bd"/>
</dbReference>
<evidence type="ECO:0000256" key="3">
    <source>
        <dbReference type="ARBA" id="ARBA00022741"/>
    </source>
</evidence>
<accession>A0A821SIX1</accession>
<evidence type="ECO:0000313" key="7">
    <source>
        <dbReference type="Proteomes" id="UP000663873"/>
    </source>
</evidence>
<organism evidence="6 7">
    <name type="scientific">Rotaria socialis</name>
    <dbReference type="NCBI Taxonomy" id="392032"/>
    <lineage>
        <taxon>Eukaryota</taxon>
        <taxon>Metazoa</taxon>
        <taxon>Spiralia</taxon>
        <taxon>Gnathifera</taxon>
        <taxon>Rotifera</taxon>
        <taxon>Eurotatoria</taxon>
        <taxon>Bdelloidea</taxon>
        <taxon>Philodinida</taxon>
        <taxon>Philodinidae</taxon>
        <taxon>Rotaria</taxon>
    </lineage>
</organism>
<dbReference type="InterPro" id="IPR050763">
    <property type="entry name" value="ABC_transporter_ATP-binding"/>
</dbReference>
<dbReference type="Proteomes" id="UP000663873">
    <property type="component" value="Unassembled WGS sequence"/>
</dbReference>
<evidence type="ECO:0000256" key="2">
    <source>
        <dbReference type="ARBA" id="ARBA00022448"/>
    </source>
</evidence>